<reference evidence="3" key="2">
    <citation type="submission" date="2020-09" db="EMBL/GenBank/DDBJ databases">
        <authorList>
            <person name="Kikuchi T."/>
        </authorList>
    </citation>
    <scope>NUCLEOTIDE SEQUENCE</scope>
    <source>
        <strain evidence="3">Ka4C1</strain>
    </source>
</reference>
<gene>
    <name evidence="3" type="ORF">BXYJ_LOCUS12786</name>
</gene>
<feature type="signal peptide" evidence="2">
    <location>
        <begin position="1"/>
        <end position="20"/>
    </location>
</feature>
<feature type="region of interest" description="Disordered" evidence="1">
    <location>
        <begin position="36"/>
        <end position="55"/>
    </location>
</feature>
<feature type="chain" id="PRO_5036021856" evidence="2">
    <location>
        <begin position="21"/>
        <end position="286"/>
    </location>
</feature>
<proteinExistence type="predicted"/>
<evidence type="ECO:0000313" key="6">
    <source>
        <dbReference type="WBParaSite" id="BXY_0201500.1"/>
    </source>
</evidence>
<dbReference type="OrthoDB" id="10598471at2759"/>
<organism evidence="4 6">
    <name type="scientific">Bursaphelenchus xylophilus</name>
    <name type="common">Pinewood nematode worm</name>
    <name type="synonym">Aphelenchoides xylophilus</name>
    <dbReference type="NCBI Taxonomy" id="6326"/>
    <lineage>
        <taxon>Eukaryota</taxon>
        <taxon>Metazoa</taxon>
        <taxon>Ecdysozoa</taxon>
        <taxon>Nematoda</taxon>
        <taxon>Chromadorea</taxon>
        <taxon>Rhabditida</taxon>
        <taxon>Tylenchina</taxon>
        <taxon>Tylenchomorpha</taxon>
        <taxon>Aphelenchoidea</taxon>
        <taxon>Aphelenchoididae</taxon>
        <taxon>Bursaphelenchus</taxon>
    </lineage>
</organism>
<keyword evidence="2" id="KW-0732">Signal</keyword>
<evidence type="ECO:0000313" key="5">
    <source>
        <dbReference type="Proteomes" id="UP000659654"/>
    </source>
</evidence>
<dbReference type="Proteomes" id="UP000582659">
    <property type="component" value="Unassembled WGS sequence"/>
</dbReference>
<evidence type="ECO:0000256" key="1">
    <source>
        <dbReference type="SAM" id="MobiDB-lite"/>
    </source>
</evidence>
<name>A0A1I7RMS9_BURXY</name>
<dbReference type="Proteomes" id="UP000095284">
    <property type="component" value="Unplaced"/>
</dbReference>
<evidence type="ECO:0000313" key="4">
    <source>
        <dbReference type="Proteomes" id="UP000095284"/>
    </source>
</evidence>
<evidence type="ECO:0000256" key="2">
    <source>
        <dbReference type="SAM" id="SignalP"/>
    </source>
</evidence>
<reference evidence="6" key="1">
    <citation type="submission" date="2016-11" db="UniProtKB">
        <authorList>
            <consortium name="WormBaseParasite"/>
        </authorList>
    </citation>
    <scope>IDENTIFICATION</scope>
</reference>
<accession>A0A1I7RMS9</accession>
<sequence>MKALFSTILLFTVFFGPAQCVTPVVANKTATTTSETTLTTSETSTTANETVRTTSATATTNNETPATVNDATTATLYPDNCSVLKYEIVYTLQNLVRNEFRRICSRNGRVFNFLQDCTVNDVHFKSNDYYRTCHQIMEIRRRDSELDSCYFTYLTDVQQMCAVKVGVTLKRLRNLVLKEACFPLVDQFLPCVFYHMNVFCPYSGEILKLFTFLPYYFIQRNHKEEKIFDAHNPQSETCMGLFDMRIPETYNKNFMEVKDMQRYEESEIGKTYGAIFRKINEELWFY</sequence>
<dbReference type="EMBL" id="CAJFCV020000005">
    <property type="protein sequence ID" value="CAG9125506.1"/>
    <property type="molecule type" value="Genomic_DNA"/>
</dbReference>
<dbReference type="AlphaFoldDB" id="A0A1I7RMS9"/>
<dbReference type="EMBL" id="CAJFDI010000005">
    <property type="protein sequence ID" value="CAD5232695.1"/>
    <property type="molecule type" value="Genomic_DNA"/>
</dbReference>
<protein>
    <submittedName>
        <fullName evidence="3">(pine wood nematode) hypothetical protein</fullName>
    </submittedName>
</protein>
<evidence type="ECO:0000313" key="3">
    <source>
        <dbReference type="EMBL" id="CAD5232695.1"/>
    </source>
</evidence>
<keyword evidence="5" id="KW-1185">Reference proteome</keyword>
<dbReference type="Proteomes" id="UP000659654">
    <property type="component" value="Unassembled WGS sequence"/>
</dbReference>
<dbReference type="WBParaSite" id="BXY_0201500.1">
    <property type="protein sequence ID" value="BXY_0201500.1"/>
    <property type="gene ID" value="BXY_0201500"/>
</dbReference>